<evidence type="ECO:0000256" key="3">
    <source>
        <dbReference type="ARBA" id="ARBA00022840"/>
    </source>
</evidence>
<proteinExistence type="inferred from homology"/>
<dbReference type="Pfam" id="PF23247">
    <property type="entry name" value="LRR_RPS2"/>
    <property type="match status" value="1"/>
</dbReference>
<dbReference type="Pfam" id="PF13855">
    <property type="entry name" value="LRR_8"/>
    <property type="match status" value="1"/>
</dbReference>
<dbReference type="GO" id="GO:0005524">
    <property type="term" value="F:ATP binding"/>
    <property type="evidence" value="ECO:0007669"/>
    <property type="project" value="UniProtKB-KW"/>
</dbReference>
<evidence type="ECO:0000256" key="1">
    <source>
        <dbReference type="ARBA" id="ARBA00008894"/>
    </source>
</evidence>
<feature type="domain" description="NB-ARC" evidence="5">
    <location>
        <begin position="163"/>
        <end position="312"/>
    </location>
</feature>
<keyword evidence="3" id="KW-0067">ATP-binding</keyword>
<accession>A0A5K1E0K2</accession>
<dbReference type="InterPro" id="IPR057135">
    <property type="entry name" value="At4g27190-like_LRR"/>
</dbReference>
<dbReference type="Gene3D" id="3.40.50.300">
    <property type="entry name" value="P-loop containing nucleotide triphosphate hydrolases"/>
    <property type="match status" value="1"/>
</dbReference>
<dbReference type="GO" id="GO:0043531">
    <property type="term" value="F:ADP binding"/>
    <property type="evidence" value="ECO:0007669"/>
    <property type="project" value="InterPro"/>
</dbReference>
<keyword evidence="2" id="KW-0611">Plant defense</keyword>
<dbReference type="AlphaFoldDB" id="A0A5K1E0K2"/>
<organism evidence="7">
    <name type="scientific">Nymphaea colorata</name>
    <name type="common">pocket water lily</name>
    <dbReference type="NCBI Taxonomy" id="210225"/>
    <lineage>
        <taxon>Eukaryota</taxon>
        <taxon>Viridiplantae</taxon>
        <taxon>Streptophyta</taxon>
        <taxon>Embryophyta</taxon>
        <taxon>Tracheophyta</taxon>
        <taxon>Spermatophyta</taxon>
        <taxon>Magnoliopsida</taxon>
        <taxon>Nymphaeales</taxon>
        <taxon>Nymphaeaceae</taxon>
        <taxon>Nymphaea</taxon>
    </lineage>
</organism>
<dbReference type="Gene3D" id="1.10.8.430">
    <property type="entry name" value="Helical domain of apoptotic protease-activating factors"/>
    <property type="match status" value="1"/>
</dbReference>
<dbReference type="InterPro" id="IPR042197">
    <property type="entry name" value="Apaf_helical"/>
</dbReference>
<feature type="coiled-coil region" evidence="4">
    <location>
        <begin position="22"/>
        <end position="82"/>
    </location>
</feature>
<dbReference type="PANTHER" id="PTHR33463:SF183">
    <property type="entry name" value="NB-ARC DOMAIN DISEASE RESISTANCE PROTEIN"/>
    <property type="match status" value="1"/>
</dbReference>
<evidence type="ECO:0000259" key="6">
    <source>
        <dbReference type="Pfam" id="PF23247"/>
    </source>
</evidence>
<dbReference type="PANTHER" id="PTHR33463">
    <property type="entry name" value="NB-ARC DOMAIN-CONTAINING PROTEIN-RELATED"/>
    <property type="match status" value="1"/>
</dbReference>
<keyword evidence="4" id="KW-0175">Coiled coil</keyword>
<protein>
    <submittedName>
        <fullName evidence="7">Uncharacterized protein</fullName>
    </submittedName>
</protein>
<dbReference type="FunFam" id="3.40.50.300:FF:001091">
    <property type="entry name" value="Probable disease resistance protein At1g61300"/>
    <property type="match status" value="1"/>
</dbReference>
<dbReference type="Gene3D" id="3.80.10.10">
    <property type="entry name" value="Ribonuclease Inhibitor"/>
    <property type="match status" value="2"/>
</dbReference>
<reference evidence="7" key="1">
    <citation type="submission" date="2019-09" db="EMBL/GenBank/DDBJ databases">
        <authorList>
            <person name="Zhang L."/>
        </authorList>
    </citation>
    <scope>NUCLEOTIDE SEQUENCE</scope>
</reference>
<evidence type="ECO:0000313" key="7">
    <source>
        <dbReference type="EMBL" id="VVW43904.1"/>
    </source>
</evidence>
<dbReference type="Gramene" id="NC6G0255780.1">
    <property type="protein sequence ID" value="NC6G0255780.1:cds"/>
    <property type="gene ID" value="NC6G0255780"/>
</dbReference>
<dbReference type="GO" id="GO:0006952">
    <property type="term" value="P:defense response"/>
    <property type="evidence" value="ECO:0007669"/>
    <property type="project" value="UniProtKB-KW"/>
</dbReference>
<evidence type="ECO:0000256" key="4">
    <source>
        <dbReference type="SAM" id="Coils"/>
    </source>
</evidence>
<gene>
    <name evidence="7" type="ORF">NYM_LOCUS22123</name>
</gene>
<dbReference type="EMBL" id="LR721784">
    <property type="protein sequence ID" value="VVW43904.1"/>
    <property type="molecule type" value="Genomic_DNA"/>
</dbReference>
<feature type="domain" description="Disease resistance protein At4g27190-like leucine-rich repeats" evidence="6">
    <location>
        <begin position="696"/>
        <end position="817"/>
    </location>
</feature>
<comment type="similarity">
    <text evidence="1">Belongs to the disease resistance NB-LRR family.</text>
</comment>
<dbReference type="Pfam" id="PF00931">
    <property type="entry name" value="NB-ARC"/>
    <property type="match status" value="1"/>
</dbReference>
<dbReference type="InterPro" id="IPR027417">
    <property type="entry name" value="P-loop_NTPase"/>
</dbReference>
<evidence type="ECO:0000259" key="5">
    <source>
        <dbReference type="Pfam" id="PF00931"/>
    </source>
</evidence>
<dbReference type="SUPFAM" id="SSF52540">
    <property type="entry name" value="P-loop containing nucleoside triphosphate hydrolases"/>
    <property type="match status" value="1"/>
</dbReference>
<dbReference type="InterPro" id="IPR002182">
    <property type="entry name" value="NB-ARC"/>
</dbReference>
<dbReference type="InterPro" id="IPR032675">
    <property type="entry name" value="LRR_dom_sf"/>
</dbReference>
<dbReference type="InterPro" id="IPR050905">
    <property type="entry name" value="Plant_NBS-LRR"/>
</dbReference>
<dbReference type="InterPro" id="IPR001611">
    <property type="entry name" value="Leu-rich_rpt"/>
</dbReference>
<keyword evidence="3" id="KW-0547">Nucleotide-binding</keyword>
<dbReference type="PRINTS" id="PR00364">
    <property type="entry name" value="DISEASERSIST"/>
</dbReference>
<evidence type="ECO:0000256" key="2">
    <source>
        <dbReference type="ARBA" id="ARBA00022821"/>
    </source>
</evidence>
<sequence>MKGFMEASVRWHGLVVLHFYYLKEHKKIYGALVEEMKRLKNNQHIIHRHADDRSRGEEKCHIQDWLDKAEGIERDIVSIKKEIEQRKMNMNPWLAKHYLSYKLGKMAQDKLNEMIEHNAKIPLDQEELSSSCNGNLLMEFPITASENEVCSHERMQTILNYVEDDQNPKIGIYGMGGIGKTTLVRHVHERVQGFDPIIFATVSKEPNLQVLQRNIATALDISLPAESTSEDIALRIYIQLKHRKYLLILDDVWGELDLTQLGIPDPTNGNGCKIILTTRSLHVCNSMQTGVQIKIEPMTKSEAWDLLRKKAGDVILKDSIQPIAEETMEECGGLPLAIVTLGGALRNKSTTGPWNEALRELRLSSGETVGMELAVFQSLKFSYDYLKGVDLKKLFLYCCLFPEDCDIDIRSLKDICYFDRVLNYVSSHFQSHSRIDKIIEKLKELSLLESGFVDNYYVKMHDLVRDMALWITSEGEGPRFYVKAGVGLTEVPEDEVDWEEVEIISLMMNDLQTLPDEPKGTKVRMLLLGQNSGLRSIPFSFFVHMDGMQVLDLSDTAISSLPPSISLLKKLKVLLLTNCEHLEDVQPLAALTQLLHLKLDGTAIKELPAAMKGMRSLRLLSLHGTRHLSKIAHNLLSGMNNLQKLDMGMSYRRWVAVGRYAVSSGVHLSELLCMKHLRYLEITIESNIETLEWMLRSRLTRVLKGLHIISCEGLVEIQSCHLSSLASLSILGISCCSDLERIGTIGDNEELPFTDLVHLGLIELPKLESIWEGLESPRSFQNLEVVVIDRCHSLKSFISLNSVLQLKKLCFLTISNCTEMEEIIDAEVGEENPLPNLNALRILKLPKLTRICTAFLTWTSLKHVDVEECPQLKAVPFNSHNARSLKIAGERGWWETLQWEDEETKTSVQKNFIPSD</sequence>
<name>A0A5K1E0K2_9MAGN</name>
<dbReference type="SUPFAM" id="SSF52058">
    <property type="entry name" value="L domain-like"/>
    <property type="match status" value="1"/>
</dbReference>